<dbReference type="PANTHER" id="PTHR30244:SF34">
    <property type="entry name" value="DTDP-4-AMINO-4,6-DIDEOXYGALACTOSE TRANSAMINASE"/>
    <property type="match status" value="1"/>
</dbReference>
<dbReference type="GO" id="GO:0000271">
    <property type="term" value="P:polysaccharide biosynthetic process"/>
    <property type="evidence" value="ECO:0007669"/>
    <property type="project" value="TreeGrafter"/>
</dbReference>
<comment type="caution">
    <text evidence="3">The sequence shown here is derived from an EMBL/GenBank/DDBJ whole genome shotgun (WGS) entry which is preliminary data.</text>
</comment>
<evidence type="ECO:0000256" key="1">
    <source>
        <dbReference type="ARBA" id="ARBA00022898"/>
    </source>
</evidence>
<gene>
    <name evidence="3" type="ORF">H0A75_06660</name>
</gene>
<organism evidence="3 4">
    <name type="scientific">Candidatus Methanofishera endochildressiae</name>
    <dbReference type="NCBI Taxonomy" id="2738884"/>
    <lineage>
        <taxon>Bacteria</taxon>
        <taxon>Pseudomonadati</taxon>
        <taxon>Pseudomonadota</taxon>
        <taxon>Gammaproteobacteria</taxon>
        <taxon>Candidatus Methanofishera</taxon>
    </lineage>
</organism>
<sequence length="148" mass="16908">LCHETKNYSCGEGGAIVLNNKSFVERAEIIREKGTDRSKFFRGEVDKYTWKDIGSSFLMSELQAAFLYANLEQAQKIKEKRCAIWSAYYQALKPLEKKGLISLPVIPDPCEQNGHIFYLKAQSAEIRDQLLAYLKQNKVHAVFPFTIA</sequence>
<keyword evidence="1" id="KW-0663">Pyridoxal phosphate</keyword>
<protein>
    <submittedName>
        <fullName evidence="3">DegT/DnrJ/EryC1/StrS family aminotransferase</fullName>
    </submittedName>
</protein>
<dbReference type="Gene3D" id="3.90.1150.10">
    <property type="entry name" value="Aspartate Aminotransferase, domain 1"/>
    <property type="match status" value="1"/>
</dbReference>
<keyword evidence="3" id="KW-0808">Transferase</keyword>
<evidence type="ECO:0000256" key="2">
    <source>
        <dbReference type="ARBA" id="ARBA00037999"/>
    </source>
</evidence>
<dbReference type="Proteomes" id="UP000537890">
    <property type="component" value="Unassembled WGS sequence"/>
</dbReference>
<evidence type="ECO:0000313" key="3">
    <source>
        <dbReference type="EMBL" id="NYT47295.1"/>
    </source>
</evidence>
<evidence type="ECO:0000313" key="4">
    <source>
        <dbReference type="Proteomes" id="UP000537890"/>
    </source>
</evidence>
<dbReference type="InterPro" id="IPR015422">
    <property type="entry name" value="PyrdxlP-dep_Trfase_small"/>
</dbReference>
<dbReference type="InterPro" id="IPR000653">
    <property type="entry name" value="DegT/StrS_aminotransferase"/>
</dbReference>
<dbReference type="SUPFAM" id="SSF53383">
    <property type="entry name" value="PLP-dependent transferases"/>
    <property type="match status" value="1"/>
</dbReference>
<dbReference type="InterPro" id="IPR015421">
    <property type="entry name" value="PyrdxlP-dep_Trfase_major"/>
</dbReference>
<feature type="non-terminal residue" evidence="3">
    <location>
        <position position="1"/>
    </location>
</feature>
<dbReference type="GO" id="GO:0030170">
    <property type="term" value="F:pyridoxal phosphate binding"/>
    <property type="evidence" value="ECO:0007669"/>
    <property type="project" value="TreeGrafter"/>
</dbReference>
<dbReference type="Gene3D" id="3.40.640.10">
    <property type="entry name" value="Type I PLP-dependent aspartate aminotransferase-like (Major domain)"/>
    <property type="match status" value="1"/>
</dbReference>
<accession>A0A7Z0MP51</accession>
<name>A0A7Z0MP51_9GAMM</name>
<dbReference type="InterPro" id="IPR015424">
    <property type="entry name" value="PyrdxlP-dep_Trfase"/>
</dbReference>
<proteinExistence type="inferred from homology"/>
<dbReference type="PANTHER" id="PTHR30244">
    <property type="entry name" value="TRANSAMINASE"/>
    <property type="match status" value="1"/>
</dbReference>
<keyword evidence="3" id="KW-0032">Aminotransferase</keyword>
<dbReference type="EMBL" id="JACCHS010000117">
    <property type="protein sequence ID" value="NYT47295.1"/>
    <property type="molecule type" value="Genomic_DNA"/>
</dbReference>
<dbReference type="GO" id="GO:0019180">
    <property type="term" value="F:dTDP-4-amino-4,6-dideoxygalactose transaminase activity"/>
    <property type="evidence" value="ECO:0007669"/>
    <property type="project" value="TreeGrafter"/>
</dbReference>
<comment type="similarity">
    <text evidence="2">Belongs to the DegT/DnrJ/EryC1 family.</text>
</comment>
<reference evidence="3 4" key="1">
    <citation type="submission" date="2020-05" db="EMBL/GenBank/DDBJ databases">
        <title>Horizontal transmission and recombination maintain forever young bacterial symbiont genomes.</title>
        <authorList>
            <person name="Russell S.L."/>
            <person name="Pepper-Tunick E."/>
            <person name="Svedberg J."/>
            <person name="Byrne A."/>
            <person name="Ruelas Castillo J."/>
            <person name="Vollmers C."/>
            <person name="Beinart R.A."/>
            <person name="Corbett-Detig R."/>
        </authorList>
    </citation>
    <scope>NUCLEOTIDE SEQUENCE [LARGE SCALE GENOMIC DNA]</scope>
    <source>
        <strain evidence="3">4727-3</strain>
    </source>
</reference>
<dbReference type="Pfam" id="PF01041">
    <property type="entry name" value="DegT_DnrJ_EryC1"/>
    <property type="match status" value="1"/>
</dbReference>
<dbReference type="AlphaFoldDB" id="A0A7Z0MP51"/>